<keyword evidence="2" id="KW-0472">Membrane</keyword>
<evidence type="ECO:0000313" key="6">
    <source>
        <dbReference type="Proteomes" id="UP000239241"/>
    </source>
</evidence>
<keyword evidence="2" id="KW-0812">Transmembrane</keyword>
<gene>
    <name evidence="4" type="ORF">C5E16_09245</name>
    <name evidence="3" type="ORF">CMsap09_01055</name>
</gene>
<proteinExistence type="predicted"/>
<evidence type="ECO:0000256" key="2">
    <source>
        <dbReference type="SAM" id="Phobius"/>
    </source>
</evidence>
<dbReference type="Proteomes" id="UP000239241">
    <property type="component" value="Unassembled WGS sequence"/>
</dbReference>
<feature type="transmembrane region" description="Helical" evidence="2">
    <location>
        <begin position="5"/>
        <end position="21"/>
    </location>
</feature>
<evidence type="ECO:0000256" key="1">
    <source>
        <dbReference type="SAM" id="MobiDB-lite"/>
    </source>
</evidence>
<feature type="region of interest" description="Disordered" evidence="1">
    <location>
        <begin position="54"/>
        <end position="78"/>
    </location>
</feature>
<organism evidence="3 5">
    <name type="scientific">Clavibacter michiganensis</name>
    <dbReference type="NCBI Taxonomy" id="28447"/>
    <lineage>
        <taxon>Bacteria</taxon>
        <taxon>Bacillati</taxon>
        <taxon>Actinomycetota</taxon>
        <taxon>Actinomycetes</taxon>
        <taxon>Micrococcales</taxon>
        <taxon>Microbacteriaceae</taxon>
        <taxon>Clavibacter</taxon>
    </lineage>
</organism>
<feature type="compositionally biased region" description="Pro residues" evidence="1">
    <location>
        <begin position="69"/>
        <end position="78"/>
    </location>
</feature>
<feature type="transmembrane region" description="Helical" evidence="2">
    <location>
        <begin position="27"/>
        <end position="44"/>
    </location>
</feature>
<dbReference type="EMBL" id="MDHJ01000001">
    <property type="protein sequence ID" value="OUE07505.1"/>
    <property type="molecule type" value="Genomic_DNA"/>
</dbReference>
<name>A0A251XPQ7_9MICO</name>
<evidence type="ECO:0000313" key="3">
    <source>
        <dbReference type="EMBL" id="OUE07505.1"/>
    </source>
</evidence>
<evidence type="ECO:0000313" key="5">
    <source>
        <dbReference type="Proteomes" id="UP000195106"/>
    </source>
</evidence>
<comment type="caution">
    <text evidence="3">The sequence shown here is derived from an EMBL/GenBank/DDBJ whole genome shotgun (WGS) entry which is preliminary data.</text>
</comment>
<dbReference type="Proteomes" id="UP000195106">
    <property type="component" value="Unassembled WGS sequence"/>
</dbReference>
<evidence type="ECO:0000313" key="4">
    <source>
        <dbReference type="EMBL" id="PPF67373.1"/>
    </source>
</evidence>
<dbReference type="AlphaFoldDB" id="A0A251XPQ7"/>
<sequence length="78" mass="7997">MDARLPYLLALPVLLLGGLALLRTGHIVLGVVALVLLAVVIVLARRTQRADMARDAAAHADDAEAAGPDAPPRDPAAG</sequence>
<keyword evidence="2" id="KW-1133">Transmembrane helix</keyword>
<reference evidence="4 6" key="2">
    <citation type="submission" date="2018-02" db="EMBL/GenBank/DDBJ databases">
        <title>Bacteriophage NCPPB3778 and a type I-E CRISPR drive the evolution of the US Biological Select Agent, Rathayibacter toxicus.</title>
        <authorList>
            <person name="Davis E.W.II."/>
            <person name="Tabima J.F."/>
            <person name="Weisberg A.J."/>
            <person name="Lopes L.D."/>
            <person name="Wiseman M.S."/>
            <person name="Wiseman M.S."/>
            <person name="Pupko T."/>
            <person name="Belcher M.S."/>
            <person name="Sechler A.J."/>
            <person name="Tancos M.A."/>
            <person name="Schroeder B.K."/>
            <person name="Murray T.D."/>
            <person name="Luster D.G."/>
            <person name="Schneider W.L."/>
            <person name="Rogers E."/>
            <person name="Andreote F.D."/>
            <person name="Grunwald N.J."/>
            <person name="Putnam M.L."/>
            <person name="Chang J.H."/>
        </authorList>
    </citation>
    <scope>NUCLEOTIDE SEQUENCE [LARGE SCALE GENOMIC DNA]</scope>
    <source>
        <strain evidence="4 6">AY1B3</strain>
    </source>
</reference>
<dbReference type="RefSeq" id="WP_094114773.1">
    <property type="nucleotide sequence ID" value="NZ_PSTS01000026.1"/>
</dbReference>
<reference evidence="3 5" key="1">
    <citation type="submission" date="2016-08" db="EMBL/GenBank/DDBJ databases">
        <title>Genome sequence of Clavibacter michiganensis spp. strain CASJ009.</title>
        <authorList>
            <person name="Thapa S.P."/>
            <person name="Coaker G."/>
        </authorList>
    </citation>
    <scope>NUCLEOTIDE SEQUENCE [LARGE SCALE GENOMIC DNA]</scope>
    <source>
        <strain evidence="3">CASJ009</strain>
    </source>
</reference>
<accession>A0A251XPQ7</accession>
<dbReference type="EMBL" id="PSXY01000013">
    <property type="protein sequence ID" value="PPF67373.1"/>
    <property type="molecule type" value="Genomic_DNA"/>
</dbReference>
<protein>
    <submittedName>
        <fullName evidence="3">Uncharacterized protein</fullName>
    </submittedName>
</protein>